<reference evidence="10" key="1">
    <citation type="journal article" date="2019" name="Int. J. Syst. Evol. Microbiol.">
        <title>The Global Catalogue of Microorganisms (GCM) 10K type strain sequencing project: providing services to taxonomists for standard genome sequencing and annotation.</title>
        <authorList>
            <consortium name="The Broad Institute Genomics Platform"/>
            <consortium name="The Broad Institute Genome Sequencing Center for Infectious Disease"/>
            <person name="Wu L."/>
            <person name="Ma J."/>
        </authorList>
    </citation>
    <scope>NUCLEOTIDE SEQUENCE [LARGE SCALE GENOMIC DNA]</scope>
    <source>
        <strain evidence="10">JCM 8201</strain>
    </source>
</reference>
<protein>
    <recommendedName>
        <fullName evidence="11">Dolichyl-phosphate-mannose-protein mannosyltransferase</fullName>
    </recommendedName>
</protein>
<evidence type="ECO:0000256" key="7">
    <source>
        <dbReference type="ARBA" id="ARBA00023136"/>
    </source>
</evidence>
<name>A0ABP6GHE5_9ACTN</name>
<evidence type="ECO:0000256" key="2">
    <source>
        <dbReference type="ARBA" id="ARBA00022475"/>
    </source>
</evidence>
<proteinExistence type="predicted"/>
<feature type="transmembrane region" description="Helical" evidence="8">
    <location>
        <begin position="62"/>
        <end position="82"/>
    </location>
</feature>
<dbReference type="EMBL" id="BAAATZ010000006">
    <property type="protein sequence ID" value="GAA2723788.1"/>
    <property type="molecule type" value="Genomic_DNA"/>
</dbReference>
<comment type="subcellular location">
    <subcellularLocation>
        <location evidence="1">Cell membrane</location>
        <topology evidence="1">Multi-pass membrane protein</topology>
    </subcellularLocation>
</comment>
<evidence type="ECO:0008006" key="11">
    <source>
        <dbReference type="Google" id="ProtNLM"/>
    </source>
</evidence>
<evidence type="ECO:0000256" key="4">
    <source>
        <dbReference type="ARBA" id="ARBA00022679"/>
    </source>
</evidence>
<feature type="transmembrane region" description="Helical" evidence="8">
    <location>
        <begin position="175"/>
        <end position="194"/>
    </location>
</feature>
<evidence type="ECO:0000256" key="5">
    <source>
        <dbReference type="ARBA" id="ARBA00022692"/>
    </source>
</evidence>
<keyword evidence="3" id="KW-0328">Glycosyltransferase</keyword>
<dbReference type="PANTHER" id="PTHR33908">
    <property type="entry name" value="MANNOSYLTRANSFERASE YKCB-RELATED"/>
    <property type="match status" value="1"/>
</dbReference>
<evidence type="ECO:0000313" key="9">
    <source>
        <dbReference type="EMBL" id="GAA2723788.1"/>
    </source>
</evidence>
<dbReference type="RefSeq" id="WP_344449974.1">
    <property type="nucleotide sequence ID" value="NZ_BAAATZ010000006.1"/>
</dbReference>
<comment type="caution">
    <text evidence="9">The sequence shown here is derived from an EMBL/GenBank/DDBJ whole genome shotgun (WGS) entry which is preliminary data.</text>
</comment>
<evidence type="ECO:0000256" key="6">
    <source>
        <dbReference type="ARBA" id="ARBA00022989"/>
    </source>
</evidence>
<keyword evidence="10" id="KW-1185">Reference proteome</keyword>
<evidence type="ECO:0000313" key="10">
    <source>
        <dbReference type="Proteomes" id="UP001501842"/>
    </source>
</evidence>
<dbReference type="InterPro" id="IPR050297">
    <property type="entry name" value="LipidA_mod_glycosyltrf_83"/>
</dbReference>
<keyword evidence="6 8" id="KW-1133">Transmembrane helix</keyword>
<dbReference type="Proteomes" id="UP001501842">
    <property type="component" value="Unassembled WGS sequence"/>
</dbReference>
<gene>
    <name evidence="9" type="ORF">GCM10010439_19920</name>
</gene>
<organism evidence="9 10">
    <name type="scientific">Actinocorallia aurantiaca</name>
    <dbReference type="NCBI Taxonomy" id="46204"/>
    <lineage>
        <taxon>Bacteria</taxon>
        <taxon>Bacillati</taxon>
        <taxon>Actinomycetota</taxon>
        <taxon>Actinomycetes</taxon>
        <taxon>Streptosporangiales</taxon>
        <taxon>Thermomonosporaceae</taxon>
        <taxon>Actinocorallia</taxon>
    </lineage>
</organism>
<dbReference type="PANTHER" id="PTHR33908:SF11">
    <property type="entry name" value="MEMBRANE PROTEIN"/>
    <property type="match status" value="1"/>
</dbReference>
<keyword evidence="4" id="KW-0808">Transferase</keyword>
<keyword evidence="7 8" id="KW-0472">Membrane</keyword>
<evidence type="ECO:0000256" key="3">
    <source>
        <dbReference type="ARBA" id="ARBA00022676"/>
    </source>
</evidence>
<feature type="transmembrane region" description="Helical" evidence="8">
    <location>
        <begin position="112"/>
        <end position="131"/>
    </location>
</feature>
<keyword evidence="2" id="KW-1003">Cell membrane</keyword>
<evidence type="ECO:0000256" key="1">
    <source>
        <dbReference type="ARBA" id="ARBA00004651"/>
    </source>
</evidence>
<sequence length="454" mass="49541">MAVLTAGALLRVVSALGYRPALWFNDSYDYVQIALGPFPHPVRPAGYGLFLWLLRPFHSFELVVAVQHLLGLATGLLIYLLLTRRGLPPWGAALAAAPVLLDGGVIELESLVLSDTLFLFLVVAALTALLWPGNHPARLAAAGLLLSAATTTRTIGLPLLLLALLWLLLRRRWRAVGLVAVTGLLPLVGYAGWFHSENGRYGITATDGVFLWGRTAAFVRCENISEELRHLCPEGDPRDRKASSSQVWARESPIGWNYGEAFDPQINKDAQRFAMQAILEQPLDYAGTVAYDFFVRTFRWERDDHPTPVTARKYLFPERAEDLPTWPVLGGGTPASVLTAYDPGTPASSGTRVVEPYAAIIRSYQDAVTVRGPVLAVALLLPACAWYRRRAEPSALLPWAAGVALLAVPPLTVDFDHRYALTATPIIALAAAYAFARPRATLPPLIISPRKPPP</sequence>
<evidence type="ECO:0000256" key="8">
    <source>
        <dbReference type="SAM" id="Phobius"/>
    </source>
</evidence>
<feature type="transmembrane region" description="Helical" evidence="8">
    <location>
        <begin position="143"/>
        <end position="169"/>
    </location>
</feature>
<accession>A0ABP6GHE5</accession>
<keyword evidence="5 8" id="KW-0812">Transmembrane</keyword>